<dbReference type="CDD" id="cd02966">
    <property type="entry name" value="TlpA_like_family"/>
    <property type="match status" value="1"/>
</dbReference>
<protein>
    <submittedName>
        <fullName evidence="5">Thiol-disulfide isomerase or thioredoxin</fullName>
    </submittedName>
</protein>
<evidence type="ECO:0000313" key="5">
    <source>
        <dbReference type="EMBL" id="SFK35895.1"/>
    </source>
</evidence>
<organism evidence="5 6">
    <name type="scientific">Rhodanobacter glycinis</name>
    <dbReference type="NCBI Taxonomy" id="582702"/>
    <lineage>
        <taxon>Bacteria</taxon>
        <taxon>Pseudomonadati</taxon>
        <taxon>Pseudomonadota</taxon>
        <taxon>Gammaproteobacteria</taxon>
        <taxon>Lysobacterales</taxon>
        <taxon>Rhodanobacteraceae</taxon>
        <taxon>Rhodanobacter</taxon>
    </lineage>
</organism>
<sequence length="180" mass="19462">MFTRQTWLILAIAILAAAAGGWLQHRSRLAHVPAGVQVANVGDLRPDLALPDPDGQTHRLSDYSGRRVLLNFWATWCGPCLDEMPLLDQAQADYGAGGVRIVGIAMDDPAHVRRFLAAHPLDYPVLIGQLDAPSTSLRLGDTAEVLPYSVLLDATGRVLAVRRGPLQQAQLHAWLAPGKP</sequence>
<dbReference type="GO" id="GO:0017004">
    <property type="term" value="P:cytochrome complex assembly"/>
    <property type="evidence" value="ECO:0007669"/>
    <property type="project" value="UniProtKB-KW"/>
</dbReference>
<keyword evidence="2" id="KW-0201">Cytochrome c-type biogenesis</keyword>
<name>A0A1I3YVR8_9GAMM</name>
<dbReference type="GO" id="GO:0015036">
    <property type="term" value="F:disulfide oxidoreductase activity"/>
    <property type="evidence" value="ECO:0007669"/>
    <property type="project" value="UniProtKB-ARBA"/>
</dbReference>
<dbReference type="PANTHER" id="PTHR42852">
    <property type="entry name" value="THIOL:DISULFIDE INTERCHANGE PROTEIN DSBE"/>
    <property type="match status" value="1"/>
</dbReference>
<keyword evidence="6" id="KW-1185">Reference proteome</keyword>
<dbReference type="RefSeq" id="WP_092701217.1">
    <property type="nucleotide sequence ID" value="NZ_FOSR01000002.1"/>
</dbReference>
<dbReference type="Proteomes" id="UP000198725">
    <property type="component" value="Unassembled WGS sequence"/>
</dbReference>
<feature type="domain" description="Thioredoxin" evidence="4">
    <location>
        <begin position="39"/>
        <end position="180"/>
    </location>
</feature>
<dbReference type="EMBL" id="FOSR01000002">
    <property type="protein sequence ID" value="SFK35895.1"/>
    <property type="molecule type" value="Genomic_DNA"/>
</dbReference>
<dbReference type="InterPro" id="IPR036249">
    <property type="entry name" value="Thioredoxin-like_sf"/>
</dbReference>
<dbReference type="InterPro" id="IPR017937">
    <property type="entry name" value="Thioredoxin_CS"/>
</dbReference>
<keyword evidence="5" id="KW-0413">Isomerase</keyword>
<dbReference type="GO" id="GO:0016853">
    <property type="term" value="F:isomerase activity"/>
    <property type="evidence" value="ECO:0007669"/>
    <property type="project" value="UniProtKB-KW"/>
</dbReference>
<dbReference type="PROSITE" id="PS51352">
    <property type="entry name" value="THIOREDOXIN_2"/>
    <property type="match status" value="1"/>
</dbReference>
<dbReference type="PANTHER" id="PTHR42852:SF13">
    <property type="entry name" value="PROTEIN DIPZ"/>
    <property type="match status" value="1"/>
</dbReference>
<dbReference type="InterPro" id="IPR013766">
    <property type="entry name" value="Thioredoxin_domain"/>
</dbReference>
<dbReference type="InterPro" id="IPR050553">
    <property type="entry name" value="Thioredoxin_ResA/DsbE_sf"/>
</dbReference>
<dbReference type="GO" id="GO:0030313">
    <property type="term" value="C:cell envelope"/>
    <property type="evidence" value="ECO:0007669"/>
    <property type="project" value="UniProtKB-SubCell"/>
</dbReference>
<dbReference type="AlphaFoldDB" id="A0A1I3YVR8"/>
<dbReference type="Pfam" id="PF08534">
    <property type="entry name" value="Redoxin"/>
    <property type="match status" value="1"/>
</dbReference>
<keyword evidence="3" id="KW-0676">Redox-active center</keyword>
<dbReference type="Gene3D" id="3.40.30.10">
    <property type="entry name" value="Glutaredoxin"/>
    <property type="match status" value="1"/>
</dbReference>
<proteinExistence type="predicted"/>
<comment type="subcellular location">
    <subcellularLocation>
        <location evidence="1">Cell envelope</location>
    </subcellularLocation>
</comment>
<gene>
    <name evidence="5" type="ORF">SAMN05192579_10267</name>
</gene>
<evidence type="ECO:0000313" key="6">
    <source>
        <dbReference type="Proteomes" id="UP000198725"/>
    </source>
</evidence>
<reference evidence="6" key="1">
    <citation type="submission" date="2016-10" db="EMBL/GenBank/DDBJ databases">
        <authorList>
            <person name="Varghese N."/>
            <person name="Submissions S."/>
        </authorList>
    </citation>
    <scope>NUCLEOTIDE SEQUENCE [LARGE SCALE GENOMIC DNA]</scope>
    <source>
        <strain evidence="6">MO64</strain>
    </source>
</reference>
<evidence type="ECO:0000256" key="2">
    <source>
        <dbReference type="ARBA" id="ARBA00022748"/>
    </source>
</evidence>
<dbReference type="InterPro" id="IPR013740">
    <property type="entry name" value="Redoxin"/>
</dbReference>
<accession>A0A1I3YVR8</accession>
<evidence type="ECO:0000259" key="4">
    <source>
        <dbReference type="PROSITE" id="PS51352"/>
    </source>
</evidence>
<dbReference type="SUPFAM" id="SSF52833">
    <property type="entry name" value="Thioredoxin-like"/>
    <property type="match status" value="1"/>
</dbReference>
<evidence type="ECO:0000256" key="3">
    <source>
        <dbReference type="ARBA" id="ARBA00023284"/>
    </source>
</evidence>
<evidence type="ECO:0000256" key="1">
    <source>
        <dbReference type="ARBA" id="ARBA00004196"/>
    </source>
</evidence>
<dbReference type="PROSITE" id="PS00194">
    <property type="entry name" value="THIOREDOXIN_1"/>
    <property type="match status" value="1"/>
</dbReference>